<feature type="transmembrane region" description="Helical" evidence="1">
    <location>
        <begin position="20"/>
        <end position="43"/>
    </location>
</feature>
<protein>
    <submittedName>
        <fullName evidence="2">Agglutinin biogenesis protein MshP</fullName>
    </submittedName>
</protein>
<keyword evidence="1" id="KW-1133">Transmembrane helix</keyword>
<reference evidence="2 3" key="1">
    <citation type="submission" date="2022-08" db="EMBL/GenBank/DDBJ databases">
        <title>Reclassification of Massilia species as members of the genera Telluria, Duganella, Pseudoduganella, Mokoshia gen. nov. and Zemynaea gen. nov. using orthogonal and non-orthogonal genome-based approaches.</title>
        <authorList>
            <person name="Bowman J.P."/>
        </authorList>
    </citation>
    <scope>NUCLEOTIDE SEQUENCE [LARGE SCALE GENOMIC DNA]</scope>
    <source>
        <strain evidence="2 3">JCM 31661</strain>
    </source>
</reference>
<dbReference type="EMBL" id="JANUHA010000014">
    <property type="protein sequence ID" value="MCS0598275.1"/>
    <property type="molecule type" value="Genomic_DNA"/>
</dbReference>
<evidence type="ECO:0000256" key="1">
    <source>
        <dbReference type="SAM" id="Phobius"/>
    </source>
</evidence>
<proteinExistence type="predicted"/>
<keyword evidence="1" id="KW-0472">Membrane</keyword>
<evidence type="ECO:0000313" key="2">
    <source>
        <dbReference type="EMBL" id="MCS0598275.1"/>
    </source>
</evidence>
<name>A0ABT2AQR3_9BURK</name>
<gene>
    <name evidence="2" type="ORF">NX780_18175</name>
</gene>
<organism evidence="2 3">
    <name type="scientific">Massilia agri</name>
    <dbReference type="NCBI Taxonomy" id="1886785"/>
    <lineage>
        <taxon>Bacteria</taxon>
        <taxon>Pseudomonadati</taxon>
        <taxon>Pseudomonadota</taxon>
        <taxon>Betaproteobacteria</taxon>
        <taxon>Burkholderiales</taxon>
        <taxon>Oxalobacteraceae</taxon>
        <taxon>Telluria group</taxon>
        <taxon>Massilia</taxon>
    </lineage>
</organism>
<keyword evidence="3" id="KW-1185">Reference proteome</keyword>
<keyword evidence="1" id="KW-0812">Transmembrane</keyword>
<sequence length="155" mass="16318">MSVPVRSSFHPRRLLRSAGIGLITAVFLLVVLAGLGVAAVRIFTAQQAGSSLDLDGARAYQAARAGIEWGLFQQLRNNNCASTSFALPLDSVLGNFTVTVTCTVISGPPDANGSNANTTRWRIESVACNQPSGGRCDGQAGASPDFVQRRLEVQV</sequence>
<comment type="caution">
    <text evidence="2">The sequence shown here is derived from an EMBL/GenBank/DDBJ whole genome shotgun (WGS) entry which is preliminary data.</text>
</comment>
<dbReference type="RefSeq" id="WP_258829290.1">
    <property type="nucleotide sequence ID" value="NZ_JANUHA010000014.1"/>
</dbReference>
<accession>A0ABT2AQR3</accession>
<evidence type="ECO:0000313" key="3">
    <source>
        <dbReference type="Proteomes" id="UP001206572"/>
    </source>
</evidence>
<dbReference type="Proteomes" id="UP001206572">
    <property type="component" value="Unassembled WGS sequence"/>
</dbReference>